<dbReference type="GO" id="GO:0005737">
    <property type="term" value="C:cytoplasm"/>
    <property type="evidence" value="ECO:0007669"/>
    <property type="project" value="TreeGrafter"/>
</dbReference>
<accession>A0A5B0LHV6</accession>
<dbReference type="GO" id="GO:0051307">
    <property type="term" value="P:meiotic chromosome separation"/>
    <property type="evidence" value="ECO:0007669"/>
    <property type="project" value="TreeGrafter"/>
</dbReference>
<reference evidence="4 5" key="1">
    <citation type="submission" date="2019-05" db="EMBL/GenBank/DDBJ databases">
        <title>Emergence of the Ug99 lineage of the wheat stem rust pathogen through somatic hybridization.</title>
        <authorList>
            <person name="Li F."/>
            <person name="Upadhyaya N.M."/>
            <person name="Sperschneider J."/>
            <person name="Matny O."/>
            <person name="Nguyen-Phuc H."/>
            <person name="Mago R."/>
            <person name="Raley C."/>
            <person name="Miller M.E."/>
            <person name="Silverstein K.A.T."/>
            <person name="Henningsen E."/>
            <person name="Hirsch C.D."/>
            <person name="Visser B."/>
            <person name="Pretorius Z.A."/>
            <person name="Steffenson B.J."/>
            <person name="Schwessinger B."/>
            <person name="Dodds P.N."/>
            <person name="Figueroa M."/>
        </authorList>
    </citation>
    <scope>NUCLEOTIDE SEQUENCE [LARGE SCALE GENOMIC DNA]</scope>
    <source>
        <strain evidence="3">21-0</strain>
        <strain evidence="2 5">Ug99</strain>
    </source>
</reference>
<evidence type="ECO:0000256" key="1">
    <source>
        <dbReference type="SAM" id="MobiDB-lite"/>
    </source>
</evidence>
<gene>
    <name evidence="3" type="ORF">PGT21_008243</name>
    <name evidence="2" type="ORF">PGTUg99_008953</name>
</gene>
<dbReference type="Proteomes" id="UP000325313">
    <property type="component" value="Unassembled WGS sequence"/>
</dbReference>
<evidence type="ECO:0000313" key="4">
    <source>
        <dbReference type="Proteomes" id="UP000324748"/>
    </source>
</evidence>
<evidence type="ECO:0000313" key="3">
    <source>
        <dbReference type="EMBL" id="KAA1065713.1"/>
    </source>
</evidence>
<comment type="caution">
    <text evidence="2">The sequence shown here is derived from an EMBL/GenBank/DDBJ whole genome shotgun (WGS) entry which is preliminary data.</text>
</comment>
<dbReference type="GO" id="GO:0044732">
    <property type="term" value="C:mitotic spindle pole body"/>
    <property type="evidence" value="ECO:0007669"/>
    <property type="project" value="TreeGrafter"/>
</dbReference>
<dbReference type="Proteomes" id="UP000324748">
    <property type="component" value="Unassembled WGS sequence"/>
</dbReference>
<dbReference type="InterPro" id="IPR005314">
    <property type="entry name" value="Peptidase_C50"/>
</dbReference>
<dbReference type="GO" id="GO:0006508">
    <property type="term" value="P:proteolysis"/>
    <property type="evidence" value="ECO:0007669"/>
    <property type="project" value="InterPro"/>
</dbReference>
<name>A0A5B0LHV6_PUCGR</name>
<dbReference type="GO" id="GO:0004197">
    <property type="term" value="F:cysteine-type endopeptidase activity"/>
    <property type="evidence" value="ECO:0007669"/>
    <property type="project" value="InterPro"/>
</dbReference>
<organism evidence="2 5">
    <name type="scientific">Puccinia graminis f. sp. tritici</name>
    <dbReference type="NCBI Taxonomy" id="56615"/>
    <lineage>
        <taxon>Eukaryota</taxon>
        <taxon>Fungi</taxon>
        <taxon>Dikarya</taxon>
        <taxon>Basidiomycota</taxon>
        <taxon>Pucciniomycotina</taxon>
        <taxon>Pucciniomycetes</taxon>
        <taxon>Pucciniales</taxon>
        <taxon>Pucciniaceae</taxon>
        <taxon>Puccinia</taxon>
    </lineage>
</organism>
<dbReference type="AlphaFoldDB" id="A0A5B0LHV6"/>
<feature type="region of interest" description="Disordered" evidence="1">
    <location>
        <begin position="27"/>
        <end position="85"/>
    </location>
</feature>
<feature type="region of interest" description="Disordered" evidence="1">
    <location>
        <begin position="458"/>
        <end position="481"/>
    </location>
</feature>
<dbReference type="GO" id="GO:0072686">
    <property type="term" value="C:mitotic spindle"/>
    <property type="evidence" value="ECO:0007669"/>
    <property type="project" value="TreeGrafter"/>
</dbReference>
<dbReference type="PANTHER" id="PTHR12792:SF0">
    <property type="entry name" value="SEPARIN"/>
    <property type="match status" value="1"/>
</dbReference>
<evidence type="ECO:0000313" key="2">
    <source>
        <dbReference type="EMBL" id="KAA1063949.1"/>
    </source>
</evidence>
<dbReference type="EMBL" id="VSWC01000196">
    <property type="protein sequence ID" value="KAA1065713.1"/>
    <property type="molecule type" value="Genomic_DNA"/>
</dbReference>
<proteinExistence type="predicted"/>
<feature type="compositionally biased region" description="Low complexity" evidence="1">
    <location>
        <begin position="467"/>
        <end position="481"/>
    </location>
</feature>
<dbReference type="EMBL" id="VDEP01000518">
    <property type="protein sequence ID" value="KAA1063949.1"/>
    <property type="molecule type" value="Genomic_DNA"/>
</dbReference>
<sequence>MWLAVATQSKKLLKEFLDASEASIRGFEKVPLSSSPVKPKSTLKKEAVPKSKARGTVKPNKAPPRTRPAIAKPNQNSNPLATPPNKRVVDQIDSMKTPEQQGNLKTSKLLFQSSKNKLISADGSIHTPAKISKHYESQILIMVELASTYLYCEEYTNASTLLSDAERFTKSLPPHTLPGVLASESLISLLYSRCFYEADDPESADSAFISAGEKWALGMEEEDDNNRNSDISPAQKVIRQTKFLRMIALASFTYSHIKEKQGDLALAIEYATRTVRLLRRASSNILWISNPPQTTASKPTQDVFSSNDCAPLPEIATEVNPHSFTVNSHPVGEITWQVAAMISAALSRVIALYINRGLPRLAEVYLNQFSTVSDQIGSHRLKVRGILIKANILTLKRQFDDAHDALKNASAMIEDRRTFELAEIYKLKCEISYKLKSFNEAKANCAELGRVLQELDSDSSLVPRPTSPLNSSRMSSQSSRGLLLSSTAPAPSLLIAAQTNSIQVLVARAMRRPEQVSQPLRLLAKMPYIIREQVFKTTLLAMLGLDDVLQNFKVDPLLGVLSEAMIVIPSTQSHPDQCKKFQDQFPQLSRSLTAMKEALTKRTVGCADIPNLYETIHVLITLKLINSIA</sequence>
<keyword evidence="4" id="KW-1185">Reference proteome</keyword>
<dbReference type="GO" id="GO:0005634">
    <property type="term" value="C:nucleus"/>
    <property type="evidence" value="ECO:0007669"/>
    <property type="project" value="InterPro"/>
</dbReference>
<dbReference type="OrthoDB" id="10255632at2759"/>
<protein>
    <submittedName>
        <fullName evidence="2">Uncharacterized protein</fullName>
    </submittedName>
</protein>
<evidence type="ECO:0000313" key="5">
    <source>
        <dbReference type="Proteomes" id="UP000325313"/>
    </source>
</evidence>
<feature type="compositionally biased region" description="Low complexity" evidence="1">
    <location>
        <begin position="29"/>
        <end position="40"/>
    </location>
</feature>
<dbReference type="PANTHER" id="PTHR12792">
    <property type="entry name" value="EXTRA SPINDLE POLES 1-RELATED"/>
    <property type="match status" value="1"/>
</dbReference>